<gene>
    <name evidence="1" type="ORF">F443_03535</name>
</gene>
<accession>V9FR50</accession>
<organism evidence="1 2">
    <name type="scientific">Phytophthora nicotianae P1569</name>
    <dbReference type="NCBI Taxonomy" id="1317065"/>
    <lineage>
        <taxon>Eukaryota</taxon>
        <taxon>Sar</taxon>
        <taxon>Stramenopiles</taxon>
        <taxon>Oomycota</taxon>
        <taxon>Peronosporomycetes</taxon>
        <taxon>Peronosporales</taxon>
        <taxon>Peronosporaceae</taxon>
        <taxon>Phytophthora</taxon>
    </lineage>
</organism>
<name>V9FR50_PHYNI</name>
<comment type="caution">
    <text evidence="1">The sequence shown here is derived from an EMBL/GenBank/DDBJ whole genome shotgun (WGS) entry which is preliminary data.</text>
</comment>
<evidence type="ECO:0000313" key="2">
    <source>
        <dbReference type="Proteomes" id="UP000018721"/>
    </source>
</evidence>
<dbReference type="Proteomes" id="UP000018721">
    <property type="component" value="Unassembled WGS sequence"/>
</dbReference>
<proteinExistence type="predicted"/>
<dbReference type="AlphaFoldDB" id="V9FR50"/>
<evidence type="ECO:0000313" key="1">
    <source>
        <dbReference type="EMBL" id="ETI53551.1"/>
    </source>
</evidence>
<dbReference type="HOGENOM" id="CLU_3378184_0_0_1"/>
<protein>
    <submittedName>
        <fullName evidence="1">Uncharacterized protein</fullName>
    </submittedName>
</protein>
<reference evidence="1 2" key="1">
    <citation type="submission" date="2013-11" db="EMBL/GenBank/DDBJ databases">
        <title>The Genome Sequence of Phytophthora parasitica P1569.</title>
        <authorList>
            <consortium name="The Broad Institute Genomics Platform"/>
            <person name="Russ C."/>
            <person name="Tyler B."/>
            <person name="Panabieres F."/>
            <person name="Shan W."/>
            <person name="Tripathy S."/>
            <person name="Grunwald N."/>
            <person name="Machado M."/>
            <person name="Johnson C.S."/>
            <person name="Arredondo F."/>
            <person name="Hong C."/>
            <person name="Coffey M."/>
            <person name="Young S.K."/>
            <person name="Zeng Q."/>
            <person name="Gargeya S."/>
            <person name="Fitzgerald M."/>
            <person name="Abouelleil A."/>
            <person name="Alvarado L."/>
            <person name="Chapman S.B."/>
            <person name="Gainer-Dewar J."/>
            <person name="Goldberg J."/>
            <person name="Griggs A."/>
            <person name="Gujja S."/>
            <person name="Hansen M."/>
            <person name="Howarth C."/>
            <person name="Imamovic A."/>
            <person name="Ireland A."/>
            <person name="Larimer J."/>
            <person name="McCowan C."/>
            <person name="Murphy C."/>
            <person name="Pearson M."/>
            <person name="Poon T.W."/>
            <person name="Priest M."/>
            <person name="Roberts A."/>
            <person name="Saif S."/>
            <person name="Shea T."/>
            <person name="Sykes S."/>
            <person name="Wortman J."/>
            <person name="Nusbaum C."/>
            <person name="Birren B."/>
        </authorList>
    </citation>
    <scope>NUCLEOTIDE SEQUENCE [LARGE SCALE GENOMIC DNA]</scope>
    <source>
        <strain evidence="1 2">P1569</strain>
    </source>
</reference>
<keyword evidence="2" id="KW-1185">Reference proteome</keyword>
<sequence>MAANIPQYLWEIDIYNSEIHVVLFTSIFIVNPTL</sequence>
<dbReference type="EMBL" id="ANIZ01000674">
    <property type="protein sequence ID" value="ETI53551.1"/>
    <property type="molecule type" value="Genomic_DNA"/>
</dbReference>